<proteinExistence type="predicted"/>
<gene>
    <name evidence="2" type="ORF">ENT17_08605</name>
</gene>
<name>A0A7C4PXX4_9CHLR</name>
<dbReference type="PROSITE" id="PS51257">
    <property type="entry name" value="PROKAR_LIPOPROTEIN"/>
    <property type="match status" value="1"/>
</dbReference>
<keyword evidence="1" id="KW-0732">Signal</keyword>
<feature type="signal peptide" evidence="1">
    <location>
        <begin position="1"/>
        <end position="20"/>
    </location>
</feature>
<dbReference type="AlphaFoldDB" id="A0A7C4PXX4"/>
<protein>
    <submittedName>
        <fullName evidence="2">Uncharacterized protein</fullName>
    </submittedName>
</protein>
<evidence type="ECO:0000256" key="1">
    <source>
        <dbReference type="SAM" id="SignalP"/>
    </source>
</evidence>
<comment type="caution">
    <text evidence="2">The sequence shown here is derived from an EMBL/GenBank/DDBJ whole genome shotgun (WGS) entry which is preliminary data.</text>
</comment>
<sequence>MWRKNLIGMVMLLMSLAACTQAIQTPPVDRKTPLPGWYDPRVLTPTPVQENNLPPDSFFFPPAVLAARQLLAVSLGLDETTISVIRVEAADWPDGCLGLGAEEEACTEEIVPGYLVGLQAGDQFFEFRTDLEGGRIRPVPAVQEAAVAAARRHLAERLSLAMPAEAVLVEALAAEWQDSCLGLPQAGEECQPEVINGFRVVFAVQGLQYIYHTNGDGSQLRQAGVKSADDGQSYLILISGSQGEDCRIIQVGLGGLSDGACGSVLEGRSFVNLQRPLELAEWIRQFASFQMETPYGWLSFQGRGTGQPAVEEGRALAAWAGLAAAEVRAGQPADQYRLLLWQRSGGIAGFCDTLEIYESGWAYAADCKSTPPASRGSLRLSADQLKMLYNWADQLAPFEARRSDGVTDGFEYSLNWYGRGDGQVSSSQQEDVLNFAAEIFSQIQP</sequence>
<reference evidence="2" key="1">
    <citation type="journal article" date="2020" name="mSystems">
        <title>Genome- and Community-Level Interaction Insights into Carbon Utilization and Element Cycling Functions of Hydrothermarchaeota in Hydrothermal Sediment.</title>
        <authorList>
            <person name="Zhou Z."/>
            <person name="Liu Y."/>
            <person name="Xu W."/>
            <person name="Pan J."/>
            <person name="Luo Z.H."/>
            <person name="Li M."/>
        </authorList>
    </citation>
    <scope>NUCLEOTIDE SEQUENCE [LARGE SCALE GENOMIC DNA]</scope>
    <source>
        <strain evidence="2">SpSt-556</strain>
    </source>
</reference>
<dbReference type="EMBL" id="DSXR01000086">
    <property type="protein sequence ID" value="HGS87665.1"/>
    <property type="molecule type" value="Genomic_DNA"/>
</dbReference>
<evidence type="ECO:0000313" key="2">
    <source>
        <dbReference type="EMBL" id="HGS87665.1"/>
    </source>
</evidence>
<organism evidence="2">
    <name type="scientific">Bellilinea caldifistulae</name>
    <dbReference type="NCBI Taxonomy" id="360411"/>
    <lineage>
        <taxon>Bacteria</taxon>
        <taxon>Bacillati</taxon>
        <taxon>Chloroflexota</taxon>
        <taxon>Anaerolineae</taxon>
        <taxon>Anaerolineales</taxon>
        <taxon>Anaerolineaceae</taxon>
        <taxon>Bellilinea</taxon>
    </lineage>
</organism>
<accession>A0A7C4PXX4</accession>
<feature type="chain" id="PRO_5027988872" evidence="1">
    <location>
        <begin position="21"/>
        <end position="445"/>
    </location>
</feature>